<evidence type="ECO:0000256" key="4">
    <source>
        <dbReference type="ARBA" id="ARBA00023295"/>
    </source>
</evidence>
<dbReference type="PANTHER" id="PTHR46017:SF2">
    <property type="entry name" value="MANNOSYLGLYCERATE HYDROLASE"/>
    <property type="match status" value="1"/>
</dbReference>
<dbReference type="Pfam" id="PF17677">
    <property type="entry name" value="Glyco_hydro38C2"/>
    <property type="match status" value="1"/>
</dbReference>
<dbReference type="SUPFAM" id="SSF74650">
    <property type="entry name" value="Galactose mutarotase-like"/>
    <property type="match status" value="1"/>
</dbReference>
<dbReference type="InterPro" id="IPR000602">
    <property type="entry name" value="Glyco_hydro_38_N"/>
</dbReference>
<dbReference type="InterPro" id="IPR011013">
    <property type="entry name" value="Gal_mutarotase_sf_dom"/>
</dbReference>
<organism evidence="6 7">
    <name type="scientific">Virgibacillus salarius</name>
    <dbReference type="NCBI Taxonomy" id="447199"/>
    <lineage>
        <taxon>Bacteria</taxon>
        <taxon>Bacillati</taxon>
        <taxon>Bacillota</taxon>
        <taxon>Bacilli</taxon>
        <taxon>Bacillales</taxon>
        <taxon>Bacillaceae</taxon>
        <taxon>Virgibacillus</taxon>
    </lineage>
</organism>
<dbReference type="Gene3D" id="2.60.40.2210">
    <property type="match status" value="1"/>
</dbReference>
<name>A0A941DX36_9BACI</name>
<dbReference type="Pfam" id="PF07748">
    <property type="entry name" value="Glyco_hydro_38C"/>
    <property type="match status" value="1"/>
</dbReference>
<keyword evidence="2" id="KW-0479">Metal-binding</keyword>
<keyword evidence="7" id="KW-1185">Reference proteome</keyword>
<evidence type="ECO:0000313" key="6">
    <source>
        <dbReference type="EMBL" id="MBR7795763.1"/>
    </source>
</evidence>
<comment type="similarity">
    <text evidence="1">Belongs to the glycosyl hydrolase 38 family.</text>
</comment>
<reference evidence="6" key="1">
    <citation type="submission" date="2021-04" db="EMBL/GenBank/DDBJ databases">
        <title>Isolation and polyphasic classification of algal microorganism.</title>
        <authorList>
            <person name="Wang S."/>
        </authorList>
    </citation>
    <scope>NUCLEOTIDE SEQUENCE</scope>
    <source>
        <strain evidence="6">720a</strain>
    </source>
</reference>
<dbReference type="GO" id="GO:0046872">
    <property type="term" value="F:metal ion binding"/>
    <property type="evidence" value="ECO:0007669"/>
    <property type="project" value="UniProtKB-KW"/>
</dbReference>
<dbReference type="EMBL" id="JAGSOT010000015">
    <property type="protein sequence ID" value="MBR7795763.1"/>
    <property type="molecule type" value="Genomic_DNA"/>
</dbReference>
<evidence type="ECO:0000256" key="3">
    <source>
        <dbReference type="ARBA" id="ARBA00022801"/>
    </source>
</evidence>
<dbReference type="InterPro" id="IPR028995">
    <property type="entry name" value="Glyco_hydro_57/38_cen_sf"/>
</dbReference>
<dbReference type="InterPro" id="IPR015341">
    <property type="entry name" value="Glyco_hydro_38_cen"/>
</dbReference>
<dbReference type="Gene3D" id="1.20.1270.50">
    <property type="entry name" value="Glycoside hydrolase family 38, central domain"/>
    <property type="match status" value="1"/>
</dbReference>
<accession>A0A941DX36</accession>
<dbReference type="GO" id="GO:0004559">
    <property type="term" value="F:alpha-mannosidase activity"/>
    <property type="evidence" value="ECO:0007669"/>
    <property type="project" value="InterPro"/>
</dbReference>
<keyword evidence="3" id="KW-0378">Hydrolase</keyword>
<dbReference type="GO" id="GO:0006013">
    <property type="term" value="P:mannose metabolic process"/>
    <property type="evidence" value="ECO:0007669"/>
    <property type="project" value="InterPro"/>
</dbReference>
<dbReference type="PANTHER" id="PTHR46017">
    <property type="entry name" value="ALPHA-MANNOSIDASE 2C1"/>
    <property type="match status" value="1"/>
</dbReference>
<dbReference type="InterPro" id="IPR041509">
    <property type="entry name" value="GH38_beta-1"/>
</dbReference>
<dbReference type="GO" id="GO:0030246">
    <property type="term" value="F:carbohydrate binding"/>
    <property type="evidence" value="ECO:0007669"/>
    <property type="project" value="InterPro"/>
</dbReference>
<gene>
    <name evidence="6" type="ORF">KCX74_06860</name>
</gene>
<dbReference type="GO" id="GO:0009313">
    <property type="term" value="P:oligosaccharide catabolic process"/>
    <property type="evidence" value="ECO:0007669"/>
    <property type="project" value="TreeGrafter"/>
</dbReference>
<evidence type="ECO:0000256" key="1">
    <source>
        <dbReference type="ARBA" id="ARBA00009792"/>
    </source>
</evidence>
<dbReference type="Gene3D" id="3.20.110.10">
    <property type="entry name" value="Glycoside hydrolase 38, N terminal domain"/>
    <property type="match status" value="1"/>
</dbReference>
<dbReference type="Gene3D" id="2.60.40.2220">
    <property type="match status" value="1"/>
</dbReference>
<feature type="domain" description="Glycoside hydrolase family 38 central" evidence="5">
    <location>
        <begin position="298"/>
        <end position="371"/>
    </location>
</feature>
<dbReference type="Proteomes" id="UP000675284">
    <property type="component" value="Unassembled WGS sequence"/>
</dbReference>
<dbReference type="InterPro" id="IPR027291">
    <property type="entry name" value="Glyco_hydro_38_N_sf"/>
</dbReference>
<keyword evidence="4" id="KW-0326">Glycosidase</keyword>
<evidence type="ECO:0000259" key="5">
    <source>
        <dbReference type="SMART" id="SM00872"/>
    </source>
</evidence>
<dbReference type="SMART" id="SM00872">
    <property type="entry name" value="Alpha-mann_mid"/>
    <property type="match status" value="1"/>
</dbReference>
<sequence length="910" mass="104060">MEGNQTVHIISHTHWDREWYLPYEKHHMYLIKLMDQLLEVLENDSDFKSFHLDGQTIILEDYLQVRPQMREKLKQFIQEGRIYIGPWYILQDEFLTSSESNVRNLLYGMKDSKEWGGISNVGYFPDSFGNIGQAPQVLSQAGIHHAVFGRGVKPTGFNNVVQEDTSYESPYSEMLWRSPDGSSVLGILFANWYCNGNEVPVAKKLAQDYWDKQLQSLKEYASTPHLLLMNGCDHQPIQLNLPEALRTAKKLNPDVDFMHSNFNAYCEKLASSIPSDIKIIDGELRSQHTDGWGTLVNTASSRIYIKQMNQQSQVLLEKVAEPLATFAYLQGETYDHGLFEYGWKILMQNHPHDSICGCSVDEVHREMVTRFEKCQQVAEVIIDKSLASVTRNIDTTTFTKWGEDAIPFAVYNTTGQIRTGIVSVVLDVRKEYFSAGVNKQQLKAFPLGTKILVDAYGNRMDCEWEDLGIAFDYELPDNQFRQPFMARRVRLTFEAKNIPTLGYETFALVHRSGASKTASNQSLVINEREMENKYTHVKMNENGSLVITNKENGRIYKDLCIYEDTGDIGNEYMYKQPKEETPLTTKDIRAEITIIKDSPFRAVYQIVHEWDLPKGASELLDQEQQELVWFTGRQAKRVTDTITHTITTYVTLEKNNRGVQITTSFTNQAKDHRLRMLFPTDIQTDTHYADSVFEVAERSNEPAKDWANPDYSQHQQAFVNVSNELEGLTIANFGLNEYEILRDGRNTIAITLLRSVRELGDWGYFPTPEAQCLGEQTASICIYPHEGERSKLVSFQDSYQYQVPLTVKQAAIQEGVLPPAQSFVEWQSNLLAFTSLKVSDESSDVIARGFNLTNRDARLTVHSPASCNYMYRSNVLEEVVSPFMNEIESSCSFPVKKHEIVTIGFSKQKL</sequence>
<proteinExistence type="inferred from homology"/>
<dbReference type="Gene3D" id="2.70.98.30">
    <property type="entry name" value="Golgi alpha-mannosidase II, domain 4"/>
    <property type="match status" value="1"/>
</dbReference>
<dbReference type="Pfam" id="PF18438">
    <property type="entry name" value="Glyco_hydro_38"/>
    <property type="match status" value="1"/>
</dbReference>
<evidence type="ECO:0000256" key="2">
    <source>
        <dbReference type="ARBA" id="ARBA00022723"/>
    </source>
</evidence>
<dbReference type="CDD" id="cd10814">
    <property type="entry name" value="GH38N_AMII_SpGH38_like"/>
    <property type="match status" value="1"/>
</dbReference>
<dbReference type="RefSeq" id="WP_166530155.1">
    <property type="nucleotide sequence ID" value="NZ_JAGSOT010000015.1"/>
</dbReference>
<dbReference type="InterPro" id="IPR037094">
    <property type="entry name" value="Glyco_hydro_38_cen_sf"/>
</dbReference>
<dbReference type="AlphaFoldDB" id="A0A941DX36"/>
<dbReference type="InterPro" id="IPR011682">
    <property type="entry name" value="Glyco_hydro_38_C"/>
</dbReference>
<evidence type="ECO:0000313" key="7">
    <source>
        <dbReference type="Proteomes" id="UP000675284"/>
    </source>
</evidence>
<dbReference type="Pfam" id="PF09261">
    <property type="entry name" value="Alpha-mann_mid"/>
    <property type="match status" value="1"/>
</dbReference>
<dbReference type="Pfam" id="PF01074">
    <property type="entry name" value="Glyco_hydro_38N"/>
    <property type="match status" value="1"/>
</dbReference>
<comment type="caution">
    <text evidence="6">The sequence shown here is derived from an EMBL/GenBank/DDBJ whole genome shotgun (WGS) entry which is preliminary data.</text>
</comment>
<dbReference type="SUPFAM" id="SSF88713">
    <property type="entry name" value="Glycoside hydrolase/deacetylase"/>
    <property type="match status" value="1"/>
</dbReference>
<protein>
    <submittedName>
        <fullName evidence="6">Alpha-mannosidase</fullName>
    </submittedName>
</protein>
<dbReference type="InterPro" id="IPR011330">
    <property type="entry name" value="Glyco_hydro/deAcase_b/a-brl"/>
</dbReference>
<dbReference type="InterPro" id="IPR041147">
    <property type="entry name" value="GH38_C"/>
</dbReference>
<dbReference type="SUPFAM" id="SSF88688">
    <property type="entry name" value="Families 57/38 glycoside transferase middle domain"/>
    <property type="match status" value="1"/>
</dbReference>